<evidence type="ECO:0000313" key="2">
    <source>
        <dbReference type="Proteomes" id="UP000293613"/>
    </source>
</evidence>
<accession>A0A8B3RG87</accession>
<proteinExistence type="predicted"/>
<dbReference type="Proteomes" id="UP000293613">
    <property type="component" value="Unassembled WGS sequence"/>
</dbReference>
<comment type="caution">
    <text evidence="1">The sequence shown here is derived from an EMBL/GenBank/DDBJ whole genome shotgun (WGS) entry which is preliminary data.</text>
</comment>
<dbReference type="EMBL" id="RSCO01000039">
    <property type="protein sequence ID" value="RYM91874.1"/>
    <property type="molecule type" value="Genomic_DNA"/>
</dbReference>
<dbReference type="RefSeq" id="WP_130077809.1">
    <property type="nucleotide sequence ID" value="NZ_RSCO01000039.1"/>
</dbReference>
<sequence length="118" mass="13455">MTGAHVDVMDTVRLARMLHVPDRMIRLLVDHHLLPEPGRDGWPSPQVRALVARQDWLRLLGTPLSRRELHGLNTTLEMPEDAFSMAGRQYAPLYRILERAWAGPPPEHHAAWAADPLF</sequence>
<evidence type="ECO:0000313" key="1">
    <source>
        <dbReference type="EMBL" id="RYM91874.1"/>
    </source>
</evidence>
<dbReference type="AlphaFoldDB" id="A0A8B3RG87"/>
<gene>
    <name evidence="1" type="ORF">PG2011B_1668</name>
</gene>
<name>A0A8B3RG87_BIFAN</name>
<organism evidence="1 2">
    <name type="scientific">Bifidobacterium animalis subsp. lactis</name>
    <name type="common">Bifidobacterium lactis</name>
    <dbReference type="NCBI Taxonomy" id="302911"/>
    <lineage>
        <taxon>Bacteria</taxon>
        <taxon>Bacillati</taxon>
        <taxon>Actinomycetota</taxon>
        <taxon>Actinomycetes</taxon>
        <taxon>Bifidobacteriales</taxon>
        <taxon>Bifidobacteriaceae</taxon>
        <taxon>Bifidobacterium</taxon>
    </lineage>
</organism>
<protein>
    <submittedName>
        <fullName evidence="1">Uncharacterized protein</fullName>
    </submittedName>
</protein>
<reference evidence="1 2" key="1">
    <citation type="journal article" date="2019" name="Appl. Environ. Microbiol.">
        <title>Dissecting the evolutionary development of the Bifidobacterium animalis species through comparative genomics analyses.</title>
        <authorList>
            <person name="Lugli G.A."/>
            <person name="Mancino W."/>
            <person name="Milani C."/>
            <person name="Duranti S."/>
            <person name="Mancabelli L."/>
            <person name="Napoli S."/>
            <person name="Mangifesta M."/>
            <person name="Viappiani A."/>
            <person name="Anzalone R."/>
            <person name="Longhi G."/>
            <person name="van Sinderen D."/>
            <person name="Ventura M."/>
            <person name="Turroni F."/>
        </authorList>
    </citation>
    <scope>NUCLEOTIDE SEQUENCE [LARGE SCALE GENOMIC DNA]</scope>
    <source>
        <strain evidence="1 2">2011B</strain>
    </source>
</reference>